<dbReference type="RefSeq" id="WP_125846120.1">
    <property type="nucleotide sequence ID" value="NZ_JACHXH010000009.1"/>
</dbReference>
<dbReference type="EMBL" id="RJJT01000010">
    <property type="protein sequence ID" value="RSB78462.1"/>
    <property type="molecule type" value="Genomic_DNA"/>
</dbReference>
<keyword evidence="3" id="KW-0012">Acyltransferase</keyword>
<organism evidence="3 4">
    <name type="scientific">Rhizobium pisi</name>
    <dbReference type="NCBI Taxonomy" id="574561"/>
    <lineage>
        <taxon>Bacteria</taxon>
        <taxon>Pseudomonadati</taxon>
        <taxon>Pseudomonadota</taxon>
        <taxon>Alphaproteobacteria</taxon>
        <taxon>Hyphomicrobiales</taxon>
        <taxon>Rhizobiaceae</taxon>
        <taxon>Rhizobium/Agrobacterium group</taxon>
        <taxon>Rhizobium</taxon>
    </lineage>
</organism>
<sequence length="317" mass="35614">MARRGSMTAFGQLAEAIALVSQGKPGHIVDTLIAERGQRIVKNPLWPVMRPFLYTLLRYNKAIEFANAVAKMPGFQSFEYLSDVLKLDISINNGERIPASGGFILVSNHPTGIADGVAVFDLLKARRPDMMFFANRDAIRVNPRFAEMIIPVEWREEYKSKLKARETLQLTNHAVREGKATVLFPSGRIAYWANGRLNERPWKTSAVGLARKYNLPILPVHMTARNSGLFYWLAKWSTELRDMTVFHELLNKRGDRFDFVIGNLIPAEQLDGDLNEVTKALEKHTVHDMAGDGDAVFRPVNKAATPALHRKVPVPAV</sequence>
<dbReference type="OrthoDB" id="1113830at2"/>
<evidence type="ECO:0000313" key="4">
    <source>
        <dbReference type="Proteomes" id="UP000277279"/>
    </source>
</evidence>
<reference evidence="3 4" key="1">
    <citation type="submission" date="2018-11" db="EMBL/GenBank/DDBJ databases">
        <authorList>
            <person name="Huo Y."/>
        </authorList>
    </citation>
    <scope>NUCLEOTIDE SEQUENCE [LARGE SCALE GENOMIC DNA]</scope>
    <source>
        <strain evidence="3 4">DSM 30132</strain>
    </source>
</reference>
<dbReference type="AlphaFoldDB" id="A0A427MZG1"/>
<dbReference type="InterPro" id="IPR002123">
    <property type="entry name" value="Plipid/glycerol_acylTrfase"/>
</dbReference>
<dbReference type="SUPFAM" id="SSF69593">
    <property type="entry name" value="Glycerol-3-phosphate (1)-acyltransferase"/>
    <property type="match status" value="1"/>
</dbReference>
<reference evidence="2 5" key="2">
    <citation type="submission" date="2020-08" db="EMBL/GenBank/DDBJ databases">
        <title>Genomic Encyclopedia of Type Strains, Phase III (KMG-III): the genomes of soil and plant-associated and newly described type strains.</title>
        <authorList>
            <person name="Whitman W."/>
        </authorList>
    </citation>
    <scope>NUCLEOTIDE SEQUENCE [LARGE SCALE GENOMIC DNA]</scope>
    <source>
        <strain evidence="2 5">CECT 4113</strain>
    </source>
</reference>
<dbReference type="Proteomes" id="UP000277279">
    <property type="component" value="Unassembled WGS sequence"/>
</dbReference>
<dbReference type="EMBL" id="JACHXH010000009">
    <property type="protein sequence ID" value="MBB3135311.1"/>
    <property type="molecule type" value="Genomic_DNA"/>
</dbReference>
<evidence type="ECO:0000313" key="3">
    <source>
        <dbReference type="EMBL" id="RSB78462.1"/>
    </source>
</evidence>
<evidence type="ECO:0000259" key="1">
    <source>
        <dbReference type="SMART" id="SM00563"/>
    </source>
</evidence>
<dbReference type="Proteomes" id="UP000518315">
    <property type="component" value="Unassembled WGS sequence"/>
</dbReference>
<dbReference type="GO" id="GO:0016746">
    <property type="term" value="F:acyltransferase activity"/>
    <property type="evidence" value="ECO:0007669"/>
    <property type="project" value="UniProtKB-KW"/>
</dbReference>
<comment type="caution">
    <text evidence="3">The sequence shown here is derived from an EMBL/GenBank/DDBJ whole genome shotgun (WGS) entry which is preliminary data.</text>
</comment>
<evidence type="ECO:0000313" key="2">
    <source>
        <dbReference type="EMBL" id="MBB3135311.1"/>
    </source>
</evidence>
<proteinExistence type="predicted"/>
<accession>A0A427MZG1</accession>
<keyword evidence="5" id="KW-1185">Reference proteome</keyword>
<protein>
    <submittedName>
        <fullName evidence="3">Acyltransferase</fullName>
    </submittedName>
    <submittedName>
        <fullName evidence="2">Putative hemolysin</fullName>
    </submittedName>
</protein>
<evidence type="ECO:0000313" key="5">
    <source>
        <dbReference type="Proteomes" id="UP000518315"/>
    </source>
</evidence>
<keyword evidence="3" id="KW-0808">Transferase</keyword>
<gene>
    <name evidence="3" type="ORF">EFD55_16535</name>
    <name evidence="2" type="ORF">FHS26_003052</name>
</gene>
<dbReference type="Pfam" id="PF01553">
    <property type="entry name" value="Acyltransferase"/>
    <property type="match status" value="1"/>
</dbReference>
<dbReference type="SMART" id="SM00563">
    <property type="entry name" value="PlsC"/>
    <property type="match status" value="1"/>
</dbReference>
<feature type="domain" description="Phospholipid/glycerol acyltransferase" evidence="1">
    <location>
        <begin position="103"/>
        <end position="225"/>
    </location>
</feature>
<name>A0A427MZG1_9HYPH</name>